<reference evidence="1" key="1">
    <citation type="submission" date="2021-02" db="EMBL/GenBank/DDBJ databases">
        <authorList>
            <person name="Nowell W R."/>
        </authorList>
    </citation>
    <scope>NUCLEOTIDE SEQUENCE</scope>
</reference>
<dbReference type="Proteomes" id="UP000663874">
    <property type="component" value="Unassembled WGS sequence"/>
</dbReference>
<evidence type="ECO:0000313" key="1">
    <source>
        <dbReference type="EMBL" id="CAF4277394.1"/>
    </source>
</evidence>
<feature type="non-terminal residue" evidence="1">
    <location>
        <position position="17"/>
    </location>
</feature>
<gene>
    <name evidence="1" type="ORF">FNK824_LOCUS39758</name>
</gene>
<comment type="caution">
    <text evidence="1">The sequence shown here is derived from an EMBL/GenBank/DDBJ whole genome shotgun (WGS) entry which is preliminary data.</text>
</comment>
<organism evidence="1 2">
    <name type="scientific">Rotaria sordida</name>
    <dbReference type="NCBI Taxonomy" id="392033"/>
    <lineage>
        <taxon>Eukaryota</taxon>
        <taxon>Metazoa</taxon>
        <taxon>Spiralia</taxon>
        <taxon>Gnathifera</taxon>
        <taxon>Rotifera</taxon>
        <taxon>Eurotatoria</taxon>
        <taxon>Bdelloidea</taxon>
        <taxon>Philodinida</taxon>
        <taxon>Philodinidae</taxon>
        <taxon>Rotaria</taxon>
    </lineage>
</organism>
<protein>
    <submittedName>
        <fullName evidence="1">Uncharacterized protein</fullName>
    </submittedName>
</protein>
<accession>A0A820GF31</accession>
<dbReference type="AlphaFoldDB" id="A0A820GF31"/>
<proteinExistence type="predicted"/>
<name>A0A820GF31_9BILA</name>
<dbReference type="EMBL" id="CAJOBE010027445">
    <property type="protein sequence ID" value="CAF4277394.1"/>
    <property type="molecule type" value="Genomic_DNA"/>
</dbReference>
<evidence type="ECO:0000313" key="2">
    <source>
        <dbReference type="Proteomes" id="UP000663874"/>
    </source>
</evidence>
<sequence>MVILPVPISFGIGGVGI</sequence>